<gene>
    <name evidence="2" type="ORF">CC78DRAFT_581657</name>
</gene>
<evidence type="ECO:0000256" key="1">
    <source>
        <dbReference type="SAM" id="MobiDB-lite"/>
    </source>
</evidence>
<accession>A0A9P4K7L5</accession>
<keyword evidence="3" id="KW-1185">Reference proteome</keyword>
<organism evidence="2 3">
    <name type="scientific">Lojkania enalia</name>
    <dbReference type="NCBI Taxonomy" id="147567"/>
    <lineage>
        <taxon>Eukaryota</taxon>
        <taxon>Fungi</taxon>
        <taxon>Dikarya</taxon>
        <taxon>Ascomycota</taxon>
        <taxon>Pezizomycotina</taxon>
        <taxon>Dothideomycetes</taxon>
        <taxon>Pleosporomycetidae</taxon>
        <taxon>Pleosporales</taxon>
        <taxon>Pleosporales incertae sedis</taxon>
        <taxon>Lojkania</taxon>
    </lineage>
</organism>
<feature type="region of interest" description="Disordered" evidence="1">
    <location>
        <begin position="18"/>
        <end position="40"/>
    </location>
</feature>
<protein>
    <submittedName>
        <fullName evidence="2">Uncharacterized protein</fullName>
    </submittedName>
</protein>
<dbReference type="EMBL" id="ML986628">
    <property type="protein sequence ID" value="KAF2263256.1"/>
    <property type="molecule type" value="Genomic_DNA"/>
</dbReference>
<dbReference type="AlphaFoldDB" id="A0A9P4K7L5"/>
<dbReference type="Proteomes" id="UP000800093">
    <property type="component" value="Unassembled WGS sequence"/>
</dbReference>
<evidence type="ECO:0000313" key="3">
    <source>
        <dbReference type="Proteomes" id="UP000800093"/>
    </source>
</evidence>
<evidence type="ECO:0000313" key="2">
    <source>
        <dbReference type="EMBL" id="KAF2263256.1"/>
    </source>
</evidence>
<name>A0A9P4K7L5_9PLEO</name>
<reference evidence="3" key="1">
    <citation type="journal article" date="2020" name="Stud. Mycol.">
        <title>101 Dothideomycetes genomes: A test case for predicting lifestyles and emergence of pathogens.</title>
        <authorList>
            <person name="Haridas S."/>
            <person name="Albert R."/>
            <person name="Binder M."/>
            <person name="Bloem J."/>
            <person name="LaButti K."/>
            <person name="Salamov A."/>
            <person name="Andreopoulos B."/>
            <person name="Baker S."/>
            <person name="Barry K."/>
            <person name="Bills G."/>
            <person name="Bluhm B."/>
            <person name="Cannon C."/>
            <person name="Castanera R."/>
            <person name="Culley D."/>
            <person name="Daum C."/>
            <person name="Ezra D."/>
            <person name="Gonzalez J."/>
            <person name="Henrissat B."/>
            <person name="Kuo A."/>
            <person name="Liang C."/>
            <person name="Lipzen A."/>
            <person name="Lutzoni F."/>
            <person name="Magnuson J."/>
            <person name="Mondo S."/>
            <person name="Nolan M."/>
            <person name="Ohm R."/>
            <person name="Pangilinan J."/>
            <person name="Park H.-J."/>
            <person name="Ramirez L."/>
            <person name="Alfaro M."/>
            <person name="Sun H."/>
            <person name="Tritt A."/>
            <person name="Yoshinaga Y."/>
            <person name="Zwiers L.-H."/>
            <person name="Turgeon B."/>
            <person name="Goodwin S."/>
            <person name="Spatafora J."/>
            <person name="Crous P."/>
            <person name="Grigoriev I."/>
        </authorList>
    </citation>
    <scope>NUCLEOTIDE SEQUENCE [LARGE SCALE GENOMIC DNA]</scope>
    <source>
        <strain evidence="3">CBS 304.66</strain>
    </source>
</reference>
<dbReference type="OrthoDB" id="3776986at2759"/>
<proteinExistence type="predicted"/>
<comment type="caution">
    <text evidence="2">The sequence shown here is derived from an EMBL/GenBank/DDBJ whole genome shotgun (WGS) entry which is preliminary data.</text>
</comment>
<sequence>MSSPPVNLLLRPEKARIKHPEKTAVESTGSQPVLHNGLKKSKKRRRAMHKVLLKPSLPKPSKLPEDPIFTYFQEETEKKDGASCVFLLWGSKNSESFTTWAVDIPVTDVESEHEIFDSLARKYVEELGLLRRCLSFRKFSRLKPVTFRLICRSSNRFLAFVEPLDLDNLYKSYSEQRKEAAETIELITNFDWTDFPGDCYRDGSGEYNHCNSDCPTISSKLSGVSICPFQEWDRCNDQIRWIKSASFLSCYFRNPAGASFQNILNGLSNHRFIHHYRQVLDTYAMRSD</sequence>